<evidence type="ECO:0000259" key="1">
    <source>
        <dbReference type="PROSITE" id="PS50225"/>
    </source>
</evidence>
<evidence type="ECO:0000313" key="3">
    <source>
        <dbReference type="Proteomes" id="UP000499080"/>
    </source>
</evidence>
<gene>
    <name evidence="2" type="ORF">AVEN_8505_1</name>
</gene>
<dbReference type="AlphaFoldDB" id="A0A4Y2PCW7"/>
<name>A0A4Y2PCW7_ARAVE</name>
<organism evidence="2 3">
    <name type="scientific">Araneus ventricosus</name>
    <name type="common">Orbweaver spider</name>
    <name type="synonym">Epeira ventricosa</name>
    <dbReference type="NCBI Taxonomy" id="182803"/>
    <lineage>
        <taxon>Eukaryota</taxon>
        <taxon>Metazoa</taxon>
        <taxon>Ecdysozoa</taxon>
        <taxon>Arthropoda</taxon>
        <taxon>Chelicerata</taxon>
        <taxon>Arachnida</taxon>
        <taxon>Araneae</taxon>
        <taxon>Araneomorphae</taxon>
        <taxon>Entelegynae</taxon>
        <taxon>Araneoidea</taxon>
        <taxon>Araneidae</taxon>
        <taxon>Araneus</taxon>
    </lineage>
</organism>
<reference evidence="2 3" key="1">
    <citation type="journal article" date="2019" name="Sci. Rep.">
        <title>Orb-weaving spider Araneus ventricosus genome elucidates the spidroin gene catalogue.</title>
        <authorList>
            <person name="Kono N."/>
            <person name="Nakamura H."/>
            <person name="Ohtoshi R."/>
            <person name="Moran D.A.P."/>
            <person name="Shinohara A."/>
            <person name="Yoshida Y."/>
            <person name="Fujiwara M."/>
            <person name="Mori M."/>
            <person name="Tomita M."/>
            <person name="Arakawa K."/>
        </authorList>
    </citation>
    <scope>NUCLEOTIDE SEQUENCE [LARGE SCALE GENOMIC DNA]</scope>
</reference>
<dbReference type="OrthoDB" id="6425080at2759"/>
<sequence>MRATRMKRNEIQCNYAQCLRNIEMYLHSPSALIKGVKSTVEYSFIVQRSVTCLDLSLCEFSKFKRKPERESTLANFIKIKFKYLEDEIEKINAIFTEEACKKRLARNRKLLYNYHLDVSKELEVSLRNAEPQDIRKCYSNSVLLNRIVLIYNMYETYLNKIITKTLQETNQKVRLIHQVSKMAKHLNFVSKNKYIRDKGLFFLYLQRADSTVGKDFLIAMDFEDDYYFCLSVDVFEFVLYHVGYDLWSRPSCEDPIHTAIFDYAYVKAGSLLQYRDSPRFCGKLYRIMNSNRLLLSEDELNIAFQNGLITKERYFLIVEILHVLCGQVSGGLKALQMVWRSIPDPFVTLDELTLVFARPPDSRIVQRTRRFVKDITGEDVRDERGHQPRKLKHYCRTLIRRVLSNNKQLSTGIGEMKLPTSIVSFLRLEN</sequence>
<protein>
    <recommendedName>
        <fullName evidence="1">SOCS box domain-containing protein</fullName>
    </recommendedName>
</protein>
<keyword evidence="3" id="KW-1185">Reference proteome</keyword>
<proteinExistence type="predicted"/>
<dbReference type="PROSITE" id="PS50225">
    <property type="entry name" value="SOCS"/>
    <property type="match status" value="1"/>
</dbReference>
<dbReference type="Pfam" id="PF07525">
    <property type="entry name" value="SOCS_box"/>
    <property type="match status" value="1"/>
</dbReference>
<accession>A0A4Y2PCW7</accession>
<dbReference type="Proteomes" id="UP000499080">
    <property type="component" value="Unassembled WGS sequence"/>
</dbReference>
<evidence type="ECO:0000313" key="2">
    <source>
        <dbReference type="EMBL" id="GBN48813.1"/>
    </source>
</evidence>
<dbReference type="EMBL" id="BGPR01010939">
    <property type="protein sequence ID" value="GBN48813.1"/>
    <property type="molecule type" value="Genomic_DNA"/>
</dbReference>
<feature type="domain" description="SOCS box" evidence="1">
    <location>
        <begin position="384"/>
        <end position="430"/>
    </location>
</feature>
<comment type="caution">
    <text evidence="2">The sequence shown here is derived from an EMBL/GenBank/DDBJ whole genome shotgun (WGS) entry which is preliminary data.</text>
</comment>
<dbReference type="InterPro" id="IPR001496">
    <property type="entry name" value="SOCS_box"/>
</dbReference>